<protein>
    <submittedName>
        <fullName evidence="1">Uncharacterized protein</fullName>
    </submittedName>
</protein>
<proteinExistence type="predicted"/>
<dbReference type="Proteomes" id="UP000237105">
    <property type="component" value="Unassembled WGS sequence"/>
</dbReference>
<accession>A0A2P5CEF1</accession>
<evidence type="ECO:0000313" key="2">
    <source>
        <dbReference type="Proteomes" id="UP000237105"/>
    </source>
</evidence>
<reference evidence="2" key="1">
    <citation type="submission" date="2016-06" db="EMBL/GenBank/DDBJ databases">
        <title>Parallel loss of symbiosis genes in relatives of nitrogen-fixing non-legume Parasponia.</title>
        <authorList>
            <person name="Van Velzen R."/>
            <person name="Holmer R."/>
            <person name="Bu F."/>
            <person name="Rutten L."/>
            <person name="Van Zeijl A."/>
            <person name="Liu W."/>
            <person name="Santuari L."/>
            <person name="Cao Q."/>
            <person name="Sharma T."/>
            <person name="Shen D."/>
            <person name="Roswanjaya Y."/>
            <person name="Wardhani T."/>
            <person name="Kalhor M.S."/>
            <person name="Jansen J."/>
            <person name="Van den Hoogen J."/>
            <person name="Gungor B."/>
            <person name="Hartog M."/>
            <person name="Hontelez J."/>
            <person name="Verver J."/>
            <person name="Yang W.-C."/>
            <person name="Schijlen E."/>
            <person name="Repin R."/>
            <person name="Schilthuizen M."/>
            <person name="Schranz E."/>
            <person name="Heidstra R."/>
            <person name="Miyata K."/>
            <person name="Fedorova E."/>
            <person name="Kohlen W."/>
            <person name="Bisseling T."/>
            <person name="Smit S."/>
            <person name="Geurts R."/>
        </authorList>
    </citation>
    <scope>NUCLEOTIDE SEQUENCE [LARGE SCALE GENOMIC DNA]</scope>
    <source>
        <strain evidence="2">cv. WU1-14</strain>
    </source>
</reference>
<dbReference type="AlphaFoldDB" id="A0A2P5CEF1"/>
<organism evidence="1 2">
    <name type="scientific">Parasponia andersonii</name>
    <name type="common">Sponia andersonii</name>
    <dbReference type="NCBI Taxonomy" id="3476"/>
    <lineage>
        <taxon>Eukaryota</taxon>
        <taxon>Viridiplantae</taxon>
        <taxon>Streptophyta</taxon>
        <taxon>Embryophyta</taxon>
        <taxon>Tracheophyta</taxon>
        <taxon>Spermatophyta</taxon>
        <taxon>Magnoliopsida</taxon>
        <taxon>eudicotyledons</taxon>
        <taxon>Gunneridae</taxon>
        <taxon>Pentapetalae</taxon>
        <taxon>rosids</taxon>
        <taxon>fabids</taxon>
        <taxon>Rosales</taxon>
        <taxon>Cannabaceae</taxon>
        <taxon>Parasponia</taxon>
    </lineage>
</organism>
<dbReference type="EMBL" id="JXTB01000140">
    <property type="protein sequence ID" value="PON59443.1"/>
    <property type="molecule type" value="Genomic_DNA"/>
</dbReference>
<name>A0A2P5CEF1_PARAD</name>
<sequence length="149" mass="15466">MAHQRTSEGLTRYSSLELGELRDVGTSPISSDGIFDVGTLEGITDTVWAESSTFFSEVFSGVYLGERSSSETGLVSIVSLVASSSDDVGTLEVVGGIFSFRPSFKIASFGRSDIGTSVSIGIDSSKGPEIGVELPSFDVTGGGLEILPA</sequence>
<gene>
    <name evidence="1" type="ORF">PanWU01x14_159530</name>
</gene>
<keyword evidence="2" id="KW-1185">Reference proteome</keyword>
<comment type="caution">
    <text evidence="1">The sequence shown here is derived from an EMBL/GenBank/DDBJ whole genome shotgun (WGS) entry which is preliminary data.</text>
</comment>
<evidence type="ECO:0000313" key="1">
    <source>
        <dbReference type="EMBL" id="PON59443.1"/>
    </source>
</evidence>